<organism evidence="1 2">
    <name type="scientific">Rhizophagus clarus</name>
    <dbReference type="NCBI Taxonomy" id="94130"/>
    <lineage>
        <taxon>Eukaryota</taxon>
        <taxon>Fungi</taxon>
        <taxon>Fungi incertae sedis</taxon>
        <taxon>Mucoromycota</taxon>
        <taxon>Glomeromycotina</taxon>
        <taxon>Glomeromycetes</taxon>
        <taxon>Glomerales</taxon>
        <taxon>Glomeraceae</taxon>
        <taxon>Rhizophagus</taxon>
    </lineage>
</organism>
<comment type="caution">
    <text evidence="1">The sequence shown here is derived from an EMBL/GenBank/DDBJ whole genome shotgun (WGS) entry which is preliminary data.</text>
</comment>
<proteinExistence type="predicted"/>
<accession>A0A8H3KT90</accession>
<name>A0A8H3KT90_9GLOM</name>
<evidence type="ECO:0000313" key="1">
    <source>
        <dbReference type="EMBL" id="GES73424.1"/>
    </source>
</evidence>
<dbReference type="Proteomes" id="UP000615446">
    <property type="component" value="Unassembled WGS sequence"/>
</dbReference>
<sequence>MKDFEKYLFQLELRKTFFVLLKLFVTMLHPPFCAWGANNYLSDKQKIVFLAQNRRWRTNITEEAAQILNEEIAQEVTNITGTTNKKTRVRSRLYRVKIK</sequence>
<dbReference type="EMBL" id="BLAL01000006">
    <property type="protein sequence ID" value="GES73424.1"/>
    <property type="molecule type" value="Genomic_DNA"/>
</dbReference>
<reference evidence="1" key="1">
    <citation type="submission" date="2019-10" db="EMBL/GenBank/DDBJ databases">
        <title>Conservation and host-specific expression of non-tandemly repeated heterogenous ribosome RNA gene in arbuscular mycorrhizal fungi.</title>
        <authorList>
            <person name="Maeda T."/>
            <person name="Kobayashi Y."/>
            <person name="Nakagawa T."/>
            <person name="Ezawa T."/>
            <person name="Yamaguchi K."/>
            <person name="Bino T."/>
            <person name="Nishimoto Y."/>
            <person name="Shigenobu S."/>
            <person name="Kawaguchi M."/>
        </authorList>
    </citation>
    <scope>NUCLEOTIDE SEQUENCE</scope>
    <source>
        <strain evidence="1">HR1</strain>
    </source>
</reference>
<gene>
    <name evidence="1" type="ORF">RCL2_000096000</name>
</gene>
<evidence type="ECO:0000313" key="2">
    <source>
        <dbReference type="Proteomes" id="UP000615446"/>
    </source>
</evidence>
<dbReference type="AlphaFoldDB" id="A0A8H3KT90"/>
<protein>
    <submittedName>
        <fullName evidence="1">Uncharacterized protein</fullName>
    </submittedName>
</protein>